<dbReference type="AlphaFoldDB" id="A0A4P9A3P5"/>
<keyword evidence="1" id="KW-0812">Transmembrane</keyword>
<dbReference type="Proteomes" id="UP000310639">
    <property type="component" value="Chromosome"/>
</dbReference>
<keyword evidence="1" id="KW-0472">Membrane</keyword>
<sequence length="204" mass="22431">MSHSKYQRGFTLVEMLVISPLVIIILAGIVGIVISLTTESMRTTARSQLQNEVQAVLDRMEEDVRTSLVINPDSSFALSTNNFVTNKNPLATDRRLVKKDCSVASAGLLLEEALSYNLEYSVSGSKLMRKVSMNACQTSPNTWQRPKTETVMSSNSATDLQIDYINISSSEPSAVRIKLTAKRQVAGSEISYTGIMYARSLNAQ</sequence>
<keyword evidence="3" id="KW-1185">Reference proteome</keyword>
<organism evidence="2 3">
    <name type="scientific">Candidatus Nanosynbacter featherlites</name>
    <dbReference type="NCBI Taxonomy" id="2572088"/>
    <lineage>
        <taxon>Bacteria</taxon>
        <taxon>Candidatus Saccharimonadota</taxon>
        <taxon>Candidatus Saccharimonadia</taxon>
        <taxon>Candidatus Nanosynbacterales</taxon>
        <taxon>Candidatus Nanosynbacteraceae</taxon>
        <taxon>Candidatus Nanosynbacter</taxon>
    </lineage>
</organism>
<evidence type="ECO:0008006" key="4">
    <source>
        <dbReference type="Google" id="ProtNLM"/>
    </source>
</evidence>
<accession>A0A4P9A3P5</accession>
<name>A0A4P9A3P5_9BACT</name>
<dbReference type="RefSeq" id="WP_138079396.1">
    <property type="nucleotide sequence ID" value="NZ_CP040004.1"/>
</dbReference>
<evidence type="ECO:0000256" key="1">
    <source>
        <dbReference type="SAM" id="Phobius"/>
    </source>
</evidence>
<dbReference type="KEGG" id="nft:FBF37_03125"/>
<proteinExistence type="predicted"/>
<keyword evidence="1" id="KW-1133">Transmembrane helix</keyword>
<protein>
    <recommendedName>
        <fullName evidence="4">Prepilin-type N-terminal cleavage/methylation domain-containing protein</fullName>
    </recommendedName>
</protein>
<evidence type="ECO:0000313" key="2">
    <source>
        <dbReference type="EMBL" id="QCT42438.1"/>
    </source>
</evidence>
<reference evidence="2 3" key="1">
    <citation type="submission" date="2019-04" db="EMBL/GenBank/DDBJ databases">
        <title>Saccharibacteria TM7 genomes.</title>
        <authorList>
            <person name="Bor B."/>
            <person name="He X."/>
            <person name="Chen T."/>
            <person name="Dewhirst F.E."/>
        </authorList>
    </citation>
    <scope>NUCLEOTIDE SEQUENCE [LARGE SCALE GENOMIC DNA]</scope>
    <source>
        <strain evidence="2 3">BB001</strain>
    </source>
</reference>
<evidence type="ECO:0000313" key="3">
    <source>
        <dbReference type="Proteomes" id="UP000310639"/>
    </source>
</evidence>
<gene>
    <name evidence="2" type="ORF">FBF37_03125</name>
</gene>
<feature type="transmembrane region" description="Helical" evidence="1">
    <location>
        <begin position="12"/>
        <end position="36"/>
    </location>
</feature>
<dbReference type="EMBL" id="CP040004">
    <property type="protein sequence ID" value="QCT42438.1"/>
    <property type="molecule type" value="Genomic_DNA"/>
</dbReference>